<organism evidence="3">
    <name type="scientific">marine sediment metagenome</name>
    <dbReference type="NCBI Taxonomy" id="412755"/>
    <lineage>
        <taxon>unclassified sequences</taxon>
        <taxon>metagenomes</taxon>
        <taxon>ecological metagenomes</taxon>
    </lineage>
</organism>
<dbReference type="Gene3D" id="3.55.50.30">
    <property type="match status" value="1"/>
</dbReference>
<feature type="domain" description="FecR N-terminal" evidence="2">
    <location>
        <begin position="18"/>
        <end position="56"/>
    </location>
</feature>
<dbReference type="PANTHER" id="PTHR30273">
    <property type="entry name" value="PERIPLASMIC SIGNAL SENSOR AND SIGMA FACTOR ACTIVATOR FECR-RELATED"/>
    <property type="match status" value="1"/>
</dbReference>
<dbReference type="GO" id="GO:0016989">
    <property type="term" value="F:sigma factor antagonist activity"/>
    <property type="evidence" value="ECO:0007669"/>
    <property type="project" value="TreeGrafter"/>
</dbReference>
<gene>
    <name evidence="3" type="ORF">LCGC14_2214670</name>
</gene>
<evidence type="ECO:0008006" key="4">
    <source>
        <dbReference type="Google" id="ProtNLM"/>
    </source>
</evidence>
<dbReference type="Gene3D" id="2.60.120.1440">
    <property type="match status" value="1"/>
</dbReference>
<name>A0A0F9DCP8_9ZZZZ</name>
<accession>A0A0F9DCP8</accession>
<dbReference type="InterPro" id="IPR012373">
    <property type="entry name" value="Ferrdict_sens_TM"/>
</dbReference>
<dbReference type="PIRSF" id="PIRSF018266">
    <property type="entry name" value="FecR"/>
    <property type="match status" value="1"/>
</dbReference>
<evidence type="ECO:0000313" key="3">
    <source>
        <dbReference type="EMBL" id="KKL59508.1"/>
    </source>
</evidence>
<evidence type="ECO:0000259" key="1">
    <source>
        <dbReference type="Pfam" id="PF04773"/>
    </source>
</evidence>
<protein>
    <recommendedName>
        <fullName evidence="4">FecR protein domain-containing protein</fullName>
    </recommendedName>
</protein>
<comment type="caution">
    <text evidence="3">The sequence shown here is derived from an EMBL/GenBank/DDBJ whole genome shotgun (WGS) entry which is preliminary data.</text>
</comment>
<reference evidence="3" key="1">
    <citation type="journal article" date="2015" name="Nature">
        <title>Complex archaea that bridge the gap between prokaryotes and eukaryotes.</title>
        <authorList>
            <person name="Spang A."/>
            <person name="Saw J.H."/>
            <person name="Jorgensen S.L."/>
            <person name="Zaremba-Niedzwiedzka K."/>
            <person name="Martijn J."/>
            <person name="Lind A.E."/>
            <person name="van Eijk R."/>
            <person name="Schleper C."/>
            <person name="Guy L."/>
            <person name="Ettema T.J."/>
        </authorList>
    </citation>
    <scope>NUCLEOTIDE SEQUENCE</scope>
</reference>
<dbReference type="Pfam" id="PF04773">
    <property type="entry name" value="FecR"/>
    <property type="match status" value="1"/>
</dbReference>
<sequence>MSLNSADIPENVIKEVVVWLVKVQDDDLTSQEEQTLLAWRNENHLHELAWQRAENLGMTLQKIPPAVGKQVLGRSATMDRREFTKHLGLLLTLVPIAGLSYKYAPWQAVLADYKTATGEQKTIQLVDGSQLILNTDSAVDIAFNDTQRLLKLYRGEIYIKTAHDSAQRPFLVQTAQGQLHALGTEFVVRQHSDYSYLGVIESAVDVIPKDDPEQNQIIETGQQTRFDATGIEAPSPLDDNANAWINGVIYADNMPLTEFISYLKRYRTGVLTCDESCDDIYVSGSFQINDPDNILHVLEKTRPIEIEWRTRFWAKLSKKQR</sequence>
<dbReference type="PANTHER" id="PTHR30273:SF2">
    <property type="entry name" value="PROTEIN FECR"/>
    <property type="match status" value="1"/>
</dbReference>
<dbReference type="InterPro" id="IPR006860">
    <property type="entry name" value="FecR"/>
</dbReference>
<feature type="domain" description="FecR protein" evidence="1">
    <location>
        <begin position="112"/>
        <end position="204"/>
    </location>
</feature>
<proteinExistence type="predicted"/>
<dbReference type="EMBL" id="LAZR01029461">
    <property type="protein sequence ID" value="KKL59508.1"/>
    <property type="molecule type" value="Genomic_DNA"/>
</dbReference>
<dbReference type="Pfam" id="PF16220">
    <property type="entry name" value="DUF4880"/>
    <property type="match status" value="1"/>
</dbReference>
<dbReference type="AlphaFoldDB" id="A0A0F9DCP8"/>
<dbReference type="InterPro" id="IPR032623">
    <property type="entry name" value="FecR_N"/>
</dbReference>
<evidence type="ECO:0000259" key="2">
    <source>
        <dbReference type="Pfam" id="PF16220"/>
    </source>
</evidence>